<dbReference type="SUPFAM" id="SSF56176">
    <property type="entry name" value="FAD-binding/transporter-associated domain-like"/>
    <property type="match status" value="1"/>
</dbReference>
<dbReference type="PROSITE" id="PS51387">
    <property type="entry name" value="FAD_PCMH"/>
    <property type="match status" value="1"/>
</dbReference>
<dbReference type="InterPro" id="IPR006094">
    <property type="entry name" value="Oxid_FAD_bind_N"/>
</dbReference>
<sequence length="436" mass="45924">MSDLNDLRSTLRGKVLLPGDDGFGPASRPWNLAVHQDVSAVVEAADVADVVALVQVARDRGLTVATQPNGHGATGDVQGTILLRTGNLDDVHVDPAARTARIGAGVKGGQIQAAAAEHGLTGLPGSSAVVSVTGYTLGGGMSWFGRKYGWAADHVIAFDAVTADGEIVRVTRDENADLFWALRGGGGDYAIVTALEYRLHEVPELFGGRIVWPAAKTAQVLDAFRRITADAPDELTLWCDLLQFPGDAPAMVAIDATYLGGERDARALLRPLDEIGDPMSDTRAVIRVTDLAAITAEPTDPAPGIMRSELLTDLDSAVAVLTAEPIAPLLSVQLRHFGGAFARPTASPAGPLTAAYGVTLFGVPFTPEVGTAVRAKQEQLSRALAPWTTGRKPFNGLASGESVSDVFDAETVTRLREIKQKRDPLGVFRSNFPVNA</sequence>
<dbReference type="InterPro" id="IPR016166">
    <property type="entry name" value="FAD-bd_PCMH"/>
</dbReference>
<evidence type="ECO:0000256" key="3">
    <source>
        <dbReference type="ARBA" id="ARBA00022630"/>
    </source>
</evidence>
<keyword evidence="3" id="KW-0285">Flavoprotein</keyword>
<proteinExistence type="inferred from homology"/>
<dbReference type="GO" id="GO:0016491">
    <property type="term" value="F:oxidoreductase activity"/>
    <property type="evidence" value="ECO:0007669"/>
    <property type="project" value="UniProtKB-KW"/>
</dbReference>
<evidence type="ECO:0000256" key="5">
    <source>
        <dbReference type="ARBA" id="ARBA00023002"/>
    </source>
</evidence>
<evidence type="ECO:0000256" key="2">
    <source>
        <dbReference type="ARBA" id="ARBA00005466"/>
    </source>
</evidence>
<accession>A0A4R2JKP5</accession>
<dbReference type="Pfam" id="PF01565">
    <property type="entry name" value="FAD_binding_4"/>
    <property type="match status" value="1"/>
</dbReference>
<dbReference type="Gene3D" id="3.30.43.10">
    <property type="entry name" value="Uridine Diphospho-n-acetylenolpyruvylglucosamine Reductase, domain 2"/>
    <property type="match status" value="1"/>
</dbReference>
<dbReference type="PANTHER" id="PTHR42973:SF39">
    <property type="entry name" value="FAD-BINDING PCMH-TYPE DOMAIN-CONTAINING PROTEIN"/>
    <property type="match status" value="1"/>
</dbReference>
<comment type="similarity">
    <text evidence="2">Belongs to the oxygen-dependent FAD-linked oxidoreductase family.</text>
</comment>
<dbReference type="InterPro" id="IPR016167">
    <property type="entry name" value="FAD-bd_PCMH_sub1"/>
</dbReference>
<comment type="caution">
    <text evidence="7">The sequence shown here is derived from an EMBL/GenBank/DDBJ whole genome shotgun (WGS) entry which is preliminary data.</text>
</comment>
<keyword evidence="8" id="KW-1185">Reference proteome</keyword>
<evidence type="ECO:0000256" key="4">
    <source>
        <dbReference type="ARBA" id="ARBA00022827"/>
    </source>
</evidence>
<dbReference type="OrthoDB" id="5169292at2"/>
<reference evidence="7 8" key="1">
    <citation type="submission" date="2019-03" db="EMBL/GenBank/DDBJ databases">
        <title>Genomic Encyclopedia of Type Strains, Phase IV (KMG-IV): sequencing the most valuable type-strain genomes for metagenomic binning, comparative biology and taxonomic classification.</title>
        <authorList>
            <person name="Goeker M."/>
        </authorList>
    </citation>
    <scope>NUCLEOTIDE SEQUENCE [LARGE SCALE GENOMIC DNA]</scope>
    <source>
        <strain evidence="7 8">DSM 45934</strain>
    </source>
</reference>
<dbReference type="GO" id="GO:0071949">
    <property type="term" value="F:FAD binding"/>
    <property type="evidence" value="ECO:0007669"/>
    <property type="project" value="InterPro"/>
</dbReference>
<evidence type="ECO:0000313" key="8">
    <source>
        <dbReference type="Proteomes" id="UP000295680"/>
    </source>
</evidence>
<dbReference type="RefSeq" id="WP_132122550.1">
    <property type="nucleotide sequence ID" value="NZ_SLWS01000008.1"/>
</dbReference>
<dbReference type="EMBL" id="SLWS01000008">
    <property type="protein sequence ID" value="TCO54745.1"/>
    <property type="molecule type" value="Genomic_DNA"/>
</dbReference>
<comment type="cofactor">
    <cofactor evidence="1">
        <name>FAD</name>
        <dbReference type="ChEBI" id="CHEBI:57692"/>
    </cofactor>
</comment>
<keyword evidence="4" id="KW-0274">FAD</keyword>
<evidence type="ECO:0000256" key="1">
    <source>
        <dbReference type="ARBA" id="ARBA00001974"/>
    </source>
</evidence>
<dbReference type="PANTHER" id="PTHR42973">
    <property type="entry name" value="BINDING OXIDOREDUCTASE, PUTATIVE (AFU_ORTHOLOGUE AFUA_1G17690)-RELATED"/>
    <property type="match status" value="1"/>
</dbReference>
<protein>
    <submittedName>
        <fullName evidence="7">FAD/FMN-containing dehydrogenase</fullName>
    </submittedName>
</protein>
<name>A0A4R2JKP5_9PSEU</name>
<gene>
    <name evidence="7" type="ORF">EV192_10833</name>
</gene>
<dbReference type="InterPro" id="IPR016169">
    <property type="entry name" value="FAD-bd_PCMH_sub2"/>
</dbReference>
<dbReference type="Gene3D" id="3.40.462.20">
    <property type="match status" value="1"/>
</dbReference>
<dbReference type="AlphaFoldDB" id="A0A4R2JKP5"/>
<dbReference type="InterPro" id="IPR036318">
    <property type="entry name" value="FAD-bd_PCMH-like_sf"/>
</dbReference>
<evidence type="ECO:0000259" key="6">
    <source>
        <dbReference type="PROSITE" id="PS51387"/>
    </source>
</evidence>
<keyword evidence="5" id="KW-0560">Oxidoreductase</keyword>
<dbReference type="Gene3D" id="3.30.465.10">
    <property type="match status" value="1"/>
</dbReference>
<feature type="domain" description="FAD-binding PCMH-type" evidence="6">
    <location>
        <begin position="34"/>
        <end position="202"/>
    </location>
</feature>
<organism evidence="7 8">
    <name type="scientific">Actinocrispum wychmicini</name>
    <dbReference type="NCBI Taxonomy" id="1213861"/>
    <lineage>
        <taxon>Bacteria</taxon>
        <taxon>Bacillati</taxon>
        <taxon>Actinomycetota</taxon>
        <taxon>Actinomycetes</taxon>
        <taxon>Pseudonocardiales</taxon>
        <taxon>Pseudonocardiaceae</taxon>
        <taxon>Actinocrispum</taxon>
    </lineage>
</organism>
<dbReference type="InterPro" id="IPR050416">
    <property type="entry name" value="FAD-linked_Oxidoreductase"/>
</dbReference>
<dbReference type="Proteomes" id="UP000295680">
    <property type="component" value="Unassembled WGS sequence"/>
</dbReference>
<evidence type="ECO:0000313" key="7">
    <source>
        <dbReference type="EMBL" id="TCO54745.1"/>
    </source>
</evidence>